<dbReference type="InterPro" id="IPR011010">
    <property type="entry name" value="DNA_brk_join_enz"/>
</dbReference>
<dbReference type="PANTHER" id="PTHR30629">
    <property type="entry name" value="PROPHAGE INTEGRASE"/>
    <property type="match status" value="1"/>
</dbReference>
<feature type="compositionally biased region" description="Basic and acidic residues" evidence="4">
    <location>
        <begin position="10"/>
        <end position="29"/>
    </location>
</feature>
<dbReference type="PANTHER" id="PTHR30629:SF2">
    <property type="entry name" value="PROPHAGE INTEGRASE INTS-RELATED"/>
    <property type="match status" value="1"/>
</dbReference>
<reference evidence="6" key="1">
    <citation type="submission" date="2023-03" db="EMBL/GenBank/DDBJ databases">
        <authorList>
            <person name="Steffen K."/>
            <person name="Cardenas P."/>
        </authorList>
    </citation>
    <scope>NUCLEOTIDE SEQUENCE</scope>
</reference>
<dbReference type="Pfam" id="PF13356">
    <property type="entry name" value="Arm-DNA-bind_3"/>
    <property type="match status" value="1"/>
</dbReference>
<dbReference type="SUPFAM" id="SSF56349">
    <property type="entry name" value="DNA breaking-rejoining enzymes"/>
    <property type="match status" value="1"/>
</dbReference>
<dbReference type="Proteomes" id="UP001174909">
    <property type="component" value="Unassembled WGS sequence"/>
</dbReference>
<dbReference type="Gene3D" id="3.30.160.390">
    <property type="entry name" value="Integrase, DNA-binding domain"/>
    <property type="match status" value="1"/>
</dbReference>
<dbReference type="PROSITE" id="PS51900">
    <property type="entry name" value="CB"/>
    <property type="match status" value="1"/>
</dbReference>
<dbReference type="GO" id="GO:0015074">
    <property type="term" value="P:DNA integration"/>
    <property type="evidence" value="ECO:0007669"/>
    <property type="project" value="UniProtKB-KW"/>
</dbReference>
<evidence type="ECO:0000256" key="4">
    <source>
        <dbReference type="SAM" id="MobiDB-lite"/>
    </source>
</evidence>
<accession>A0AA35W3B7</accession>
<dbReference type="AlphaFoldDB" id="A0AA35W3B7"/>
<dbReference type="InterPro" id="IPR050808">
    <property type="entry name" value="Phage_Integrase"/>
</dbReference>
<comment type="caution">
    <text evidence="6">The sequence shown here is derived from an EMBL/GenBank/DDBJ whole genome shotgun (WGS) entry which is preliminary data.</text>
</comment>
<evidence type="ECO:0000313" key="7">
    <source>
        <dbReference type="Proteomes" id="UP001174909"/>
    </source>
</evidence>
<dbReference type="Pfam" id="PF22022">
    <property type="entry name" value="Phage_int_M"/>
    <property type="match status" value="1"/>
</dbReference>
<organism evidence="6 7">
    <name type="scientific">Geodia barretti</name>
    <name type="common">Barrett's horny sponge</name>
    <dbReference type="NCBI Taxonomy" id="519541"/>
    <lineage>
        <taxon>Eukaryota</taxon>
        <taxon>Metazoa</taxon>
        <taxon>Porifera</taxon>
        <taxon>Demospongiae</taxon>
        <taxon>Heteroscleromorpha</taxon>
        <taxon>Tetractinellida</taxon>
        <taxon>Astrophorina</taxon>
        <taxon>Geodiidae</taxon>
        <taxon>Geodia</taxon>
    </lineage>
</organism>
<dbReference type="InterPro" id="IPR038488">
    <property type="entry name" value="Integrase_DNA-bd_sf"/>
</dbReference>
<dbReference type="GO" id="GO:0003677">
    <property type="term" value="F:DNA binding"/>
    <property type="evidence" value="ECO:0007669"/>
    <property type="project" value="UniProtKB-KW"/>
</dbReference>
<feature type="domain" description="Core-binding (CB)" evidence="5">
    <location>
        <begin position="100"/>
        <end position="168"/>
    </location>
</feature>
<name>A0AA35W3B7_GEOBA</name>
<dbReference type="InterPro" id="IPR053876">
    <property type="entry name" value="Phage_int_M"/>
</dbReference>
<keyword evidence="3" id="KW-0238">DNA-binding</keyword>
<sequence>MYHVVQGDGHATDSDTGRESETRPQDPAIADERGLYLVVRTTGSRSWVQRITIDGDRTDIGLGGYPDVRLALARKKSAEIRTAVAEGRDPRAERRQPNIPTFRDAAEQYILENSDRWKNPKEAINWRGSLATYAYPKFGNTRIDRVTRADVLNALKPVSSPNHHLPAS</sequence>
<dbReference type="InterPro" id="IPR025166">
    <property type="entry name" value="Integrase_DNA_bind_dom"/>
</dbReference>
<keyword evidence="2" id="KW-0229">DNA integration</keyword>
<comment type="similarity">
    <text evidence="1">Belongs to the 'phage' integrase family.</text>
</comment>
<protein>
    <submittedName>
        <fullName evidence="6">Integrase</fullName>
    </submittedName>
</protein>
<proteinExistence type="inferred from homology"/>
<evidence type="ECO:0000256" key="2">
    <source>
        <dbReference type="ARBA" id="ARBA00022908"/>
    </source>
</evidence>
<gene>
    <name evidence="6" type="ORF">GBAR_LOCUS4788</name>
</gene>
<dbReference type="InterPro" id="IPR010998">
    <property type="entry name" value="Integrase_recombinase_N"/>
</dbReference>
<evidence type="ECO:0000259" key="5">
    <source>
        <dbReference type="PROSITE" id="PS51900"/>
    </source>
</evidence>
<keyword evidence="7" id="KW-1185">Reference proteome</keyword>
<evidence type="ECO:0000256" key="3">
    <source>
        <dbReference type="ARBA" id="ARBA00023125"/>
    </source>
</evidence>
<evidence type="ECO:0000313" key="6">
    <source>
        <dbReference type="EMBL" id="CAI8006563.1"/>
    </source>
</evidence>
<dbReference type="InterPro" id="IPR044068">
    <property type="entry name" value="CB"/>
</dbReference>
<evidence type="ECO:0000256" key="1">
    <source>
        <dbReference type="ARBA" id="ARBA00008857"/>
    </source>
</evidence>
<dbReference type="EMBL" id="CASHTH010000696">
    <property type="protein sequence ID" value="CAI8006563.1"/>
    <property type="molecule type" value="Genomic_DNA"/>
</dbReference>
<dbReference type="Gene3D" id="1.10.150.130">
    <property type="match status" value="1"/>
</dbReference>
<feature type="region of interest" description="Disordered" evidence="4">
    <location>
        <begin position="1"/>
        <end position="29"/>
    </location>
</feature>